<sequence>MDFLEEDKLKFSPEDELIEIYRSFYGGKTPLSDEMECERFILGLSQEFKMETDKLAEPWKDEHVTLGEIFQATQTQPIGSGNAG</sequence>
<proteinExistence type="predicted"/>
<dbReference type="AlphaFoldDB" id="A0AAQ3L886"/>
<dbReference type="RefSeq" id="WP_317833161.1">
    <property type="nucleotide sequence ID" value="NZ_CP136920.1"/>
</dbReference>
<protein>
    <submittedName>
        <fullName evidence="1">Uncharacterized protein</fullName>
    </submittedName>
</protein>
<accession>A0AAQ3L886</accession>
<name>A0AAQ3L886_9BACT</name>
<dbReference type="KEGG" id="puo:RZN69_20000"/>
<evidence type="ECO:0000313" key="1">
    <source>
        <dbReference type="EMBL" id="WOO40911.1"/>
    </source>
</evidence>
<gene>
    <name evidence="1" type="ORF">RZN69_20000</name>
</gene>
<keyword evidence="2" id="KW-1185">Reference proteome</keyword>
<evidence type="ECO:0000313" key="2">
    <source>
        <dbReference type="Proteomes" id="UP001304300"/>
    </source>
</evidence>
<dbReference type="Proteomes" id="UP001304300">
    <property type="component" value="Chromosome"/>
</dbReference>
<reference evidence="1 2" key="1">
    <citation type="submission" date="2023-10" db="EMBL/GenBank/DDBJ databases">
        <title>Rubellicoccus peritrichatus gen. nov., sp. nov., isolated from an algae of coral reef tank.</title>
        <authorList>
            <person name="Luo J."/>
        </authorList>
    </citation>
    <scope>NUCLEOTIDE SEQUENCE [LARGE SCALE GENOMIC DNA]</scope>
    <source>
        <strain evidence="1 2">CR14</strain>
    </source>
</reference>
<dbReference type="EMBL" id="CP136920">
    <property type="protein sequence ID" value="WOO40911.1"/>
    <property type="molecule type" value="Genomic_DNA"/>
</dbReference>
<organism evidence="1 2">
    <name type="scientific">Rubellicoccus peritrichatus</name>
    <dbReference type="NCBI Taxonomy" id="3080537"/>
    <lineage>
        <taxon>Bacteria</taxon>
        <taxon>Pseudomonadati</taxon>
        <taxon>Verrucomicrobiota</taxon>
        <taxon>Opitutia</taxon>
        <taxon>Puniceicoccales</taxon>
        <taxon>Cerasicoccaceae</taxon>
        <taxon>Rubellicoccus</taxon>
    </lineage>
</organism>